<proteinExistence type="predicted"/>
<feature type="domain" description="DUF4062" evidence="2">
    <location>
        <begin position="20"/>
        <end position="101"/>
    </location>
</feature>
<evidence type="ECO:0000313" key="4">
    <source>
        <dbReference type="Proteomes" id="UP001596297"/>
    </source>
</evidence>
<keyword evidence="4" id="KW-1185">Reference proteome</keyword>
<gene>
    <name evidence="3" type="ORF">ACFP81_10720</name>
</gene>
<reference evidence="4" key="1">
    <citation type="journal article" date="2019" name="Int. J. Syst. Evol. Microbiol.">
        <title>The Global Catalogue of Microorganisms (GCM) 10K type strain sequencing project: providing services to taxonomists for standard genome sequencing and annotation.</title>
        <authorList>
            <consortium name="The Broad Institute Genomics Platform"/>
            <consortium name="The Broad Institute Genome Sequencing Center for Infectious Disease"/>
            <person name="Wu L."/>
            <person name="Ma J."/>
        </authorList>
    </citation>
    <scope>NUCLEOTIDE SEQUENCE [LARGE SCALE GENOMIC DNA]</scope>
    <source>
        <strain evidence="4">CGMCC 1.15772</strain>
    </source>
</reference>
<organism evidence="3 4">
    <name type="scientific">Deinococcus lacus</name>
    <dbReference type="NCBI Taxonomy" id="392561"/>
    <lineage>
        <taxon>Bacteria</taxon>
        <taxon>Thermotogati</taxon>
        <taxon>Deinococcota</taxon>
        <taxon>Deinococci</taxon>
        <taxon>Deinococcales</taxon>
        <taxon>Deinococcaceae</taxon>
        <taxon>Deinococcus</taxon>
    </lineage>
</organism>
<dbReference type="RefSeq" id="WP_380083447.1">
    <property type="nucleotide sequence ID" value="NZ_JBHSWD010000001.1"/>
</dbReference>
<protein>
    <submittedName>
        <fullName evidence="3">DUF4062 domain-containing protein</fullName>
    </submittedName>
</protein>
<sequence>MSAQQRKLLSFYQMEKRYTVFISSTYEDLKEERDAVTKAVMKIGHIPLGMEAFGAADASQWEIITDTIDKADYYVLIIGGRYGSIDAETGMSYTEKEFRYAKAQGIPCLVFPVHDSVPILPKYVDNPERLAEFRSFALDGRTADFWRGPEDLALRVNAALTQAFNRSPRPGWVRPSPQVSSEVAEQLARLAKEKDELQVELQRFKTRDGIPELDVQFVDESGEPAGREKCIPVPQAEVTCKEIRDAYRSRLQSLVDKMDALEDSVQNEFLNHTRNLYRKAYRLLERPLKSERQVVARQGLQEISIQSRYSHWTMESLVYPNGLALLPF</sequence>
<feature type="coiled-coil region" evidence="1">
    <location>
        <begin position="180"/>
        <end position="207"/>
    </location>
</feature>
<dbReference type="InterPro" id="IPR025139">
    <property type="entry name" value="DUF4062"/>
</dbReference>
<evidence type="ECO:0000313" key="3">
    <source>
        <dbReference type="EMBL" id="MFC6592421.1"/>
    </source>
</evidence>
<keyword evidence="1" id="KW-0175">Coiled coil</keyword>
<evidence type="ECO:0000259" key="2">
    <source>
        <dbReference type="Pfam" id="PF13271"/>
    </source>
</evidence>
<accession>A0ABW1YDN6</accession>
<dbReference type="Proteomes" id="UP001596297">
    <property type="component" value="Unassembled WGS sequence"/>
</dbReference>
<name>A0ABW1YDN6_9DEIO</name>
<dbReference type="EMBL" id="JBHSWD010000001">
    <property type="protein sequence ID" value="MFC6592421.1"/>
    <property type="molecule type" value="Genomic_DNA"/>
</dbReference>
<dbReference type="Pfam" id="PF13271">
    <property type="entry name" value="DUF4062"/>
    <property type="match status" value="1"/>
</dbReference>
<comment type="caution">
    <text evidence="3">The sequence shown here is derived from an EMBL/GenBank/DDBJ whole genome shotgun (WGS) entry which is preliminary data.</text>
</comment>
<evidence type="ECO:0000256" key="1">
    <source>
        <dbReference type="SAM" id="Coils"/>
    </source>
</evidence>